<dbReference type="EMBL" id="CAJNOM010000091">
    <property type="protein sequence ID" value="CAF1027239.1"/>
    <property type="molecule type" value="Genomic_DNA"/>
</dbReference>
<dbReference type="Proteomes" id="UP000663832">
    <property type="component" value="Unassembled WGS sequence"/>
</dbReference>
<dbReference type="OrthoDB" id="10019711at2759"/>
<dbReference type="Proteomes" id="UP000663877">
    <property type="component" value="Unassembled WGS sequence"/>
</dbReference>
<name>A0A814IQ23_9BILA</name>
<dbReference type="EMBL" id="CAJNOI010000140">
    <property type="protein sequence ID" value="CAF1119940.1"/>
    <property type="molecule type" value="Genomic_DNA"/>
</dbReference>
<protein>
    <submittedName>
        <fullName evidence="1">Uncharacterized protein</fullName>
    </submittedName>
</protein>
<comment type="caution">
    <text evidence="1">The sequence shown here is derived from an EMBL/GenBank/DDBJ whole genome shotgun (WGS) entry which is preliminary data.</text>
</comment>
<dbReference type="AlphaFoldDB" id="A0A814IQ23"/>
<proteinExistence type="predicted"/>
<sequence>MMIDIFNQVQVLHISNRFIYNEMYTNANRWEQLILSHMPNLRILDVQYDNITTDNHNDNQAISNTPFDNFTSSFWIKRQSFFTQQNFQERYENRTILYSTDPYRETHLQSLQHLKIQNDKETINCKFYFPNVTTLTLQNKLSNTHNLFSFNLSCVIPLKQLIKLVIKCQCLSLIKLIELLRCTPHIHTLVLKAMSLYGANYNSIQQNESFQLASSTNTSTNVTYEGKCTLAKLQILIALFSRIQHLTIDLHDKDFESCIRFLLEKTNRNTNNLCSLCLLSVKNIWRTGLKTLIESETLLDDYMLKINNKQLYLWW</sequence>
<reference evidence="1" key="1">
    <citation type="submission" date="2021-02" db="EMBL/GenBank/DDBJ databases">
        <authorList>
            <person name="Nowell W R."/>
        </authorList>
    </citation>
    <scope>NUCLEOTIDE SEQUENCE</scope>
</reference>
<organism evidence="1 3">
    <name type="scientific">Adineta steineri</name>
    <dbReference type="NCBI Taxonomy" id="433720"/>
    <lineage>
        <taxon>Eukaryota</taxon>
        <taxon>Metazoa</taxon>
        <taxon>Spiralia</taxon>
        <taxon>Gnathifera</taxon>
        <taxon>Rotifera</taxon>
        <taxon>Eurotatoria</taxon>
        <taxon>Bdelloidea</taxon>
        <taxon>Adinetida</taxon>
        <taxon>Adinetidae</taxon>
        <taxon>Adineta</taxon>
    </lineage>
</organism>
<evidence type="ECO:0000313" key="2">
    <source>
        <dbReference type="EMBL" id="CAF1119940.1"/>
    </source>
</evidence>
<evidence type="ECO:0000313" key="3">
    <source>
        <dbReference type="Proteomes" id="UP000663832"/>
    </source>
</evidence>
<evidence type="ECO:0000313" key="1">
    <source>
        <dbReference type="EMBL" id="CAF1027239.1"/>
    </source>
</evidence>
<accession>A0A814IQ23</accession>
<gene>
    <name evidence="2" type="ORF">BJG266_LOCUS22400</name>
    <name evidence="1" type="ORF">QVE165_LOCUS16337</name>
</gene>
<keyword evidence="3" id="KW-1185">Reference proteome</keyword>